<organism evidence="1 2">
    <name type="scientific">Kribbella kalugense</name>
    <dbReference type="NCBI Taxonomy" id="2512221"/>
    <lineage>
        <taxon>Bacteria</taxon>
        <taxon>Bacillati</taxon>
        <taxon>Actinomycetota</taxon>
        <taxon>Actinomycetes</taxon>
        <taxon>Propionibacteriales</taxon>
        <taxon>Kribbellaceae</taxon>
        <taxon>Kribbella</taxon>
    </lineage>
</organism>
<name>A0A4V3G7C8_9ACTN</name>
<sequence>MARVAVHEVIQRMPDLGAVRRVSRALAVLDLVLNEDPSTRYFQFDARWSETEEAALMRDGSGNEYSMVFSPDGAFAYGFDHESPMSPYANDHKLWPGLIDGVPEVFHSARDEKAFSDDGVPRATVCFWRTTRDTAWRCGPVENVEADGADWLFELVADGRPEAYLTFAEEYYEVALDLEPIRHVYALMPLTEYVVTVLNPQRQLSDLAEGIAEIGYPRS</sequence>
<accession>A0A4V3G7C8</accession>
<comment type="caution">
    <text evidence="1">The sequence shown here is derived from an EMBL/GenBank/DDBJ whole genome shotgun (WGS) entry which is preliminary data.</text>
</comment>
<proteinExistence type="predicted"/>
<dbReference type="RefSeq" id="WP_238174449.1">
    <property type="nucleotide sequence ID" value="NZ_SODF01000002.1"/>
</dbReference>
<dbReference type="AlphaFoldDB" id="A0A4V3G7C8"/>
<gene>
    <name evidence="1" type="ORF">EV650_5207</name>
</gene>
<evidence type="ECO:0000313" key="1">
    <source>
        <dbReference type="EMBL" id="TDW18614.1"/>
    </source>
</evidence>
<dbReference type="Proteomes" id="UP000295447">
    <property type="component" value="Unassembled WGS sequence"/>
</dbReference>
<dbReference type="EMBL" id="SODF01000002">
    <property type="protein sequence ID" value="TDW18614.1"/>
    <property type="molecule type" value="Genomic_DNA"/>
</dbReference>
<keyword evidence="2" id="KW-1185">Reference proteome</keyword>
<protein>
    <submittedName>
        <fullName evidence="1">Uncharacterized protein</fullName>
    </submittedName>
</protein>
<reference evidence="1 2" key="1">
    <citation type="submission" date="2019-03" db="EMBL/GenBank/DDBJ databases">
        <title>Genomic Encyclopedia of Type Strains, Phase III (KMG-III): the genomes of soil and plant-associated and newly described type strains.</title>
        <authorList>
            <person name="Whitman W."/>
        </authorList>
    </citation>
    <scope>NUCLEOTIDE SEQUENCE [LARGE SCALE GENOMIC DNA]</scope>
    <source>
        <strain evidence="1 2">VKM Ac-2570</strain>
    </source>
</reference>
<evidence type="ECO:0000313" key="2">
    <source>
        <dbReference type="Proteomes" id="UP000295447"/>
    </source>
</evidence>